<accession>A0ABD1RRB9</accession>
<dbReference type="Proteomes" id="UP001604336">
    <property type="component" value="Unassembled WGS sequence"/>
</dbReference>
<dbReference type="InterPro" id="IPR021109">
    <property type="entry name" value="Peptidase_aspartic_dom_sf"/>
</dbReference>
<reference evidence="2" key="1">
    <citation type="submission" date="2024-07" db="EMBL/GenBank/DDBJ databases">
        <title>Two chromosome-level genome assemblies of Korean endemic species Abeliophyllum distichum and Forsythia ovata (Oleaceae).</title>
        <authorList>
            <person name="Jang H."/>
        </authorList>
    </citation>
    <scope>NUCLEOTIDE SEQUENCE [LARGE SCALE GENOMIC DNA]</scope>
</reference>
<gene>
    <name evidence="1" type="ORF">Adt_26590</name>
</gene>
<dbReference type="AlphaFoldDB" id="A0ABD1RRB9"/>
<proteinExistence type="predicted"/>
<evidence type="ECO:0000313" key="1">
    <source>
        <dbReference type="EMBL" id="KAL2490962.1"/>
    </source>
</evidence>
<organism evidence="1 2">
    <name type="scientific">Abeliophyllum distichum</name>
    <dbReference type="NCBI Taxonomy" id="126358"/>
    <lineage>
        <taxon>Eukaryota</taxon>
        <taxon>Viridiplantae</taxon>
        <taxon>Streptophyta</taxon>
        <taxon>Embryophyta</taxon>
        <taxon>Tracheophyta</taxon>
        <taxon>Spermatophyta</taxon>
        <taxon>Magnoliopsida</taxon>
        <taxon>eudicotyledons</taxon>
        <taxon>Gunneridae</taxon>
        <taxon>Pentapetalae</taxon>
        <taxon>asterids</taxon>
        <taxon>lamiids</taxon>
        <taxon>Lamiales</taxon>
        <taxon>Oleaceae</taxon>
        <taxon>Forsythieae</taxon>
        <taxon>Abeliophyllum</taxon>
    </lineage>
</organism>
<protein>
    <submittedName>
        <fullName evidence="1">Uncharacterized protein</fullName>
    </submittedName>
</protein>
<keyword evidence="2" id="KW-1185">Reference proteome</keyword>
<sequence length="147" mass="16722">MNNLLILFILEEDSHDDFENYDECYRIQVTGLSLSVPMIEMKIFPSKYDRPVVVAGLFDTGTTCSILNPTVFPSSMWKSHRQIFQAAYNEYLSTEIISKPVNIQVFPNCTISHKLLGSSLPSKDIVVGFDIIQQLWAKRVIPKHNGL</sequence>
<dbReference type="EMBL" id="JBFOLK010000008">
    <property type="protein sequence ID" value="KAL2490962.1"/>
    <property type="molecule type" value="Genomic_DNA"/>
</dbReference>
<comment type="caution">
    <text evidence="1">The sequence shown here is derived from an EMBL/GenBank/DDBJ whole genome shotgun (WGS) entry which is preliminary data.</text>
</comment>
<dbReference type="Gene3D" id="2.40.70.10">
    <property type="entry name" value="Acid Proteases"/>
    <property type="match status" value="1"/>
</dbReference>
<name>A0ABD1RRB9_9LAMI</name>
<evidence type="ECO:0000313" key="2">
    <source>
        <dbReference type="Proteomes" id="UP001604336"/>
    </source>
</evidence>